<evidence type="ECO:0000313" key="2">
    <source>
        <dbReference type="Proteomes" id="UP000887575"/>
    </source>
</evidence>
<sequence length="170" mass="19459">MMISIQSHSLHFLSIAIALFSYFSVLAAYSSIPIETGSDQILIKPPPRRYDRTCFFSPLGCLFHRNRRHFSHIHLSKSLGGRISDHLRPDPKGKREIILGNPDRTGEEPRENPSIGVAHLETFPFKSMNSRGWLPSATPTDTLYDEDEIVPHYFSIHRPRPEDSWIPLIL</sequence>
<dbReference type="WBParaSite" id="MBELARI_LOCUS18289.3">
    <property type="protein sequence ID" value="MBELARI_LOCUS18289.3"/>
    <property type="gene ID" value="MBELARI_LOCUS18289"/>
</dbReference>
<evidence type="ECO:0000256" key="1">
    <source>
        <dbReference type="SAM" id="MobiDB-lite"/>
    </source>
</evidence>
<reference evidence="3" key="1">
    <citation type="submission" date="2024-02" db="UniProtKB">
        <authorList>
            <consortium name="WormBaseParasite"/>
        </authorList>
    </citation>
    <scope>IDENTIFICATION</scope>
</reference>
<dbReference type="AlphaFoldDB" id="A0AAF3J5Y8"/>
<dbReference type="Proteomes" id="UP000887575">
    <property type="component" value="Unassembled WGS sequence"/>
</dbReference>
<proteinExistence type="predicted"/>
<accession>A0AAF3J5Y8</accession>
<organism evidence="2 3">
    <name type="scientific">Mesorhabditis belari</name>
    <dbReference type="NCBI Taxonomy" id="2138241"/>
    <lineage>
        <taxon>Eukaryota</taxon>
        <taxon>Metazoa</taxon>
        <taxon>Ecdysozoa</taxon>
        <taxon>Nematoda</taxon>
        <taxon>Chromadorea</taxon>
        <taxon>Rhabditida</taxon>
        <taxon>Rhabditina</taxon>
        <taxon>Rhabditomorpha</taxon>
        <taxon>Rhabditoidea</taxon>
        <taxon>Rhabditidae</taxon>
        <taxon>Mesorhabditinae</taxon>
        <taxon>Mesorhabditis</taxon>
    </lineage>
</organism>
<feature type="region of interest" description="Disordered" evidence="1">
    <location>
        <begin position="91"/>
        <end position="112"/>
    </location>
</feature>
<protein>
    <submittedName>
        <fullName evidence="3">Uncharacterized protein</fullName>
    </submittedName>
</protein>
<keyword evidence="2" id="KW-1185">Reference proteome</keyword>
<evidence type="ECO:0000313" key="3">
    <source>
        <dbReference type="WBParaSite" id="MBELARI_LOCUS18289.3"/>
    </source>
</evidence>
<name>A0AAF3J5Y8_9BILA</name>